<comment type="caution">
    <text evidence="1">The sequence shown here is derived from an EMBL/GenBank/DDBJ whole genome shotgun (WGS) entry which is preliminary data.</text>
</comment>
<proteinExistence type="predicted"/>
<dbReference type="EMBL" id="CAJVCH010077558">
    <property type="protein sequence ID" value="CAG7721214.1"/>
    <property type="molecule type" value="Genomic_DNA"/>
</dbReference>
<evidence type="ECO:0000313" key="1">
    <source>
        <dbReference type="EMBL" id="CAG7721214.1"/>
    </source>
</evidence>
<organism evidence="1 2">
    <name type="scientific">Allacma fusca</name>
    <dbReference type="NCBI Taxonomy" id="39272"/>
    <lineage>
        <taxon>Eukaryota</taxon>
        <taxon>Metazoa</taxon>
        <taxon>Ecdysozoa</taxon>
        <taxon>Arthropoda</taxon>
        <taxon>Hexapoda</taxon>
        <taxon>Collembola</taxon>
        <taxon>Symphypleona</taxon>
        <taxon>Sminthuridae</taxon>
        <taxon>Allacma</taxon>
    </lineage>
</organism>
<dbReference type="Proteomes" id="UP000708208">
    <property type="component" value="Unassembled WGS sequence"/>
</dbReference>
<sequence length="51" mass="5533">SSLKNYMLPKVENALKLIGFEQSAGANGTDVIVRGILLDWACALEHTDCLN</sequence>
<keyword evidence="2" id="KW-1185">Reference proteome</keyword>
<gene>
    <name evidence="1" type="ORF">AFUS01_LOCUS10442</name>
</gene>
<feature type="non-terminal residue" evidence="1">
    <location>
        <position position="51"/>
    </location>
</feature>
<dbReference type="OrthoDB" id="510539at2759"/>
<name>A0A8J2JTB3_9HEXA</name>
<feature type="non-terminal residue" evidence="1">
    <location>
        <position position="1"/>
    </location>
</feature>
<dbReference type="AlphaFoldDB" id="A0A8J2JTB3"/>
<evidence type="ECO:0000313" key="2">
    <source>
        <dbReference type="Proteomes" id="UP000708208"/>
    </source>
</evidence>
<protein>
    <submittedName>
        <fullName evidence="1">Uncharacterized protein</fullName>
    </submittedName>
</protein>
<accession>A0A8J2JTB3</accession>
<reference evidence="1" key="1">
    <citation type="submission" date="2021-06" db="EMBL/GenBank/DDBJ databases">
        <authorList>
            <person name="Hodson N. C."/>
            <person name="Mongue J. A."/>
            <person name="Jaron S. K."/>
        </authorList>
    </citation>
    <scope>NUCLEOTIDE SEQUENCE</scope>
</reference>